<dbReference type="SUPFAM" id="SSF90123">
    <property type="entry name" value="ABC transporter transmembrane region"/>
    <property type="match status" value="1"/>
</dbReference>
<dbReference type="RefSeq" id="WP_284328773.1">
    <property type="nucleotide sequence ID" value="NZ_BSUN01000001.1"/>
</dbReference>
<dbReference type="EMBL" id="BSUN01000001">
    <property type="protein sequence ID" value="GMA36817.1"/>
    <property type="molecule type" value="Genomic_DNA"/>
</dbReference>
<gene>
    <name evidence="7" type="ORF">GCM10025876_30210</name>
</gene>
<name>A0ABQ6IJA9_9MICO</name>
<evidence type="ECO:0000256" key="5">
    <source>
        <dbReference type="SAM" id="MobiDB-lite"/>
    </source>
</evidence>
<proteinExistence type="predicted"/>
<comment type="subcellular location">
    <subcellularLocation>
        <location evidence="1">Cell membrane</location>
        <topology evidence="1">Multi-pass membrane protein</topology>
    </subcellularLocation>
</comment>
<evidence type="ECO:0000313" key="7">
    <source>
        <dbReference type="EMBL" id="GMA36817.1"/>
    </source>
</evidence>
<evidence type="ECO:0000256" key="3">
    <source>
        <dbReference type="ARBA" id="ARBA00022989"/>
    </source>
</evidence>
<feature type="region of interest" description="Disordered" evidence="5">
    <location>
        <begin position="1"/>
        <end position="34"/>
    </location>
</feature>
<dbReference type="Proteomes" id="UP001157125">
    <property type="component" value="Unassembled WGS sequence"/>
</dbReference>
<sequence>MSTPAPPGSRRAALGGGGPRGISGRDEAAQRAANADAPEIPNLWGRVLALFRPYRAALALTAVLVVVTASAAVVPPLLIERIFDDALFPLARPARA</sequence>
<keyword evidence="4 6" id="KW-0472">Membrane</keyword>
<feature type="transmembrane region" description="Helical" evidence="6">
    <location>
        <begin position="56"/>
        <end position="79"/>
    </location>
</feature>
<organism evidence="7 8">
    <name type="scientific">Demequina litorisediminis</name>
    <dbReference type="NCBI Taxonomy" id="1849022"/>
    <lineage>
        <taxon>Bacteria</taxon>
        <taxon>Bacillati</taxon>
        <taxon>Actinomycetota</taxon>
        <taxon>Actinomycetes</taxon>
        <taxon>Micrococcales</taxon>
        <taxon>Demequinaceae</taxon>
        <taxon>Demequina</taxon>
    </lineage>
</organism>
<evidence type="ECO:0000256" key="4">
    <source>
        <dbReference type="ARBA" id="ARBA00023136"/>
    </source>
</evidence>
<dbReference type="InterPro" id="IPR036640">
    <property type="entry name" value="ABC1_TM_sf"/>
</dbReference>
<comment type="caution">
    <text evidence="7">The sequence shown here is derived from an EMBL/GenBank/DDBJ whole genome shotgun (WGS) entry which is preliminary data.</text>
</comment>
<keyword evidence="2 6" id="KW-0812">Transmembrane</keyword>
<protein>
    <recommendedName>
        <fullName evidence="9">ABC transporter ATP-binding protein</fullName>
    </recommendedName>
</protein>
<evidence type="ECO:0000313" key="8">
    <source>
        <dbReference type="Proteomes" id="UP001157125"/>
    </source>
</evidence>
<reference evidence="8" key="1">
    <citation type="journal article" date="2019" name="Int. J. Syst. Evol. Microbiol.">
        <title>The Global Catalogue of Microorganisms (GCM) 10K type strain sequencing project: providing services to taxonomists for standard genome sequencing and annotation.</title>
        <authorList>
            <consortium name="The Broad Institute Genomics Platform"/>
            <consortium name="The Broad Institute Genome Sequencing Center for Infectious Disease"/>
            <person name="Wu L."/>
            <person name="Ma J."/>
        </authorList>
    </citation>
    <scope>NUCLEOTIDE SEQUENCE [LARGE SCALE GENOMIC DNA]</scope>
    <source>
        <strain evidence="8">NBRC 112299</strain>
    </source>
</reference>
<evidence type="ECO:0008006" key="9">
    <source>
        <dbReference type="Google" id="ProtNLM"/>
    </source>
</evidence>
<accession>A0ABQ6IJA9</accession>
<keyword evidence="8" id="KW-1185">Reference proteome</keyword>
<evidence type="ECO:0000256" key="6">
    <source>
        <dbReference type="SAM" id="Phobius"/>
    </source>
</evidence>
<dbReference type="Gene3D" id="1.20.1560.10">
    <property type="entry name" value="ABC transporter type 1, transmembrane domain"/>
    <property type="match status" value="1"/>
</dbReference>
<evidence type="ECO:0000256" key="1">
    <source>
        <dbReference type="ARBA" id="ARBA00004651"/>
    </source>
</evidence>
<evidence type="ECO:0000256" key="2">
    <source>
        <dbReference type="ARBA" id="ARBA00022692"/>
    </source>
</evidence>
<keyword evidence="3 6" id="KW-1133">Transmembrane helix</keyword>